<evidence type="ECO:0000256" key="12">
    <source>
        <dbReference type="ARBA" id="ARBA00038341"/>
    </source>
</evidence>
<proteinExistence type="inferred from homology"/>
<evidence type="ECO:0000313" key="16">
    <source>
        <dbReference type="Proteomes" id="UP000019116"/>
    </source>
</evidence>
<dbReference type="Pfam" id="PF00999">
    <property type="entry name" value="Na_H_Exchanger"/>
    <property type="match status" value="1"/>
</dbReference>
<feature type="transmembrane region" description="Helical" evidence="13">
    <location>
        <begin position="135"/>
        <end position="159"/>
    </location>
</feature>
<dbReference type="PANTHER" id="PTHR32468:SF115">
    <property type="entry name" value="CATION_H+ EXCHANGER DOMAIN-CONTAINING PROTEIN"/>
    <property type="match status" value="1"/>
</dbReference>
<dbReference type="GO" id="GO:0012505">
    <property type="term" value="C:endomembrane system"/>
    <property type="evidence" value="ECO:0000318"/>
    <property type="project" value="GO_Central"/>
</dbReference>
<dbReference type="GO" id="GO:0006885">
    <property type="term" value="P:regulation of pH"/>
    <property type="evidence" value="ECO:0000318"/>
    <property type="project" value="GO_Central"/>
</dbReference>
<dbReference type="Gramene" id="TraesCAD_scaffold_025277_01G000200.1">
    <property type="protein sequence ID" value="TraesCAD_scaffold_025277_01G000200.1"/>
    <property type="gene ID" value="TraesCAD_scaffold_025277_01G000200"/>
</dbReference>
<evidence type="ECO:0000313" key="15">
    <source>
        <dbReference type="EnsemblPlants" id="TraesCS1A02G120600.1"/>
    </source>
</evidence>
<keyword evidence="5" id="KW-0633">Potassium transport</keyword>
<feature type="transmembrane region" description="Helical" evidence="13">
    <location>
        <begin position="96"/>
        <end position="123"/>
    </location>
</feature>
<reference evidence="15" key="1">
    <citation type="submission" date="2018-08" db="EMBL/GenBank/DDBJ databases">
        <authorList>
            <person name="Rossello M."/>
        </authorList>
    </citation>
    <scope>NUCLEOTIDE SEQUENCE [LARGE SCALE GENOMIC DNA]</scope>
    <source>
        <strain evidence="15">cv. Chinese Spring</strain>
    </source>
</reference>
<evidence type="ECO:0000256" key="5">
    <source>
        <dbReference type="ARBA" id="ARBA00022538"/>
    </source>
</evidence>
<evidence type="ECO:0000256" key="8">
    <source>
        <dbReference type="ARBA" id="ARBA00022958"/>
    </source>
</evidence>
<dbReference type="GO" id="GO:0098662">
    <property type="term" value="P:inorganic cation transmembrane transport"/>
    <property type="evidence" value="ECO:0000318"/>
    <property type="project" value="GO_Central"/>
</dbReference>
<evidence type="ECO:0000256" key="1">
    <source>
        <dbReference type="ARBA" id="ARBA00003198"/>
    </source>
</evidence>
<feature type="transmembrane region" description="Helical" evidence="13">
    <location>
        <begin position="32"/>
        <end position="49"/>
    </location>
</feature>
<feature type="transmembrane region" description="Helical" evidence="13">
    <location>
        <begin position="171"/>
        <end position="190"/>
    </location>
</feature>
<dbReference type="Proteomes" id="UP000019116">
    <property type="component" value="Chromosome 1A"/>
</dbReference>
<keyword evidence="8" id="KW-0630">Potassium</keyword>
<reference evidence="15" key="2">
    <citation type="submission" date="2018-10" db="UniProtKB">
        <authorList>
            <consortium name="EnsemblPlants"/>
        </authorList>
    </citation>
    <scope>IDENTIFICATION</scope>
</reference>
<dbReference type="GO" id="GO:0016020">
    <property type="term" value="C:membrane"/>
    <property type="evidence" value="ECO:0007669"/>
    <property type="project" value="UniProtKB-SubCell"/>
</dbReference>
<feature type="domain" description="Cation/H+ exchanger transmembrane" evidence="14">
    <location>
        <begin position="16"/>
        <end position="245"/>
    </location>
</feature>
<dbReference type="GO" id="GO:0006813">
    <property type="term" value="P:potassium ion transport"/>
    <property type="evidence" value="ECO:0007669"/>
    <property type="project" value="UniProtKB-KW"/>
</dbReference>
<dbReference type="PaxDb" id="4565-Traes_1AS_6C4BEE0B0.1"/>
<evidence type="ECO:0000256" key="4">
    <source>
        <dbReference type="ARBA" id="ARBA00022448"/>
    </source>
</evidence>
<evidence type="ECO:0000256" key="9">
    <source>
        <dbReference type="ARBA" id="ARBA00022989"/>
    </source>
</evidence>
<dbReference type="Gramene" id="TraesCS1A03G0296300.1">
    <property type="protein sequence ID" value="TraesCS1A03G0296300.1.CDS"/>
    <property type="gene ID" value="TraesCS1A03G0296300"/>
</dbReference>
<dbReference type="InterPro" id="IPR038770">
    <property type="entry name" value="Na+/solute_symporter_sf"/>
</dbReference>
<comment type="function">
    <text evidence="1">May function as sodium-coupled metabolite transporter across the chloroplast envelope.</text>
</comment>
<keyword evidence="9 13" id="KW-1133">Transmembrane helix</keyword>
<comment type="similarity">
    <text evidence="12">Belongs to the monovalent cation:proton antiporter 2 (CPA2) transporter (TC 2.A.37) family. CHX (TC 2.A.37.4) subfamily.</text>
</comment>
<dbReference type="GO" id="GO:1902600">
    <property type="term" value="P:proton transmembrane transport"/>
    <property type="evidence" value="ECO:0007669"/>
    <property type="project" value="InterPro"/>
</dbReference>
<dbReference type="Gramene" id="TraesCLE_scaffold_016659_01G000200.1">
    <property type="protein sequence ID" value="TraesCLE_scaffold_016659_01G000200.1"/>
    <property type="gene ID" value="TraesCLE_scaffold_016659_01G000200"/>
</dbReference>
<keyword evidence="7" id="KW-0809">Transit peptide</keyword>
<accession>A0A3B5XWX9</accession>
<dbReference type="Gene3D" id="1.20.1530.20">
    <property type="match status" value="1"/>
</dbReference>
<evidence type="ECO:0000256" key="2">
    <source>
        <dbReference type="ARBA" id="ARBA00004119"/>
    </source>
</evidence>
<keyword evidence="10" id="KW-0406">Ion transport</keyword>
<dbReference type="Gramene" id="TraesROB_scaffold_011019_01G000200.1">
    <property type="protein sequence ID" value="TraesROB_scaffold_011019_01G000200.1"/>
    <property type="gene ID" value="TraesROB_scaffold_011019_01G000200"/>
</dbReference>
<dbReference type="GO" id="GO:0015297">
    <property type="term" value="F:antiporter activity"/>
    <property type="evidence" value="ECO:0007669"/>
    <property type="project" value="InterPro"/>
</dbReference>
<dbReference type="PANTHER" id="PTHR32468">
    <property type="entry name" value="CATION/H + ANTIPORTER"/>
    <property type="match status" value="1"/>
</dbReference>
<evidence type="ECO:0000256" key="13">
    <source>
        <dbReference type="SAM" id="Phobius"/>
    </source>
</evidence>
<dbReference type="AlphaFoldDB" id="A0A3B5XWX9"/>
<comment type="subcellular location">
    <subcellularLocation>
        <location evidence="3">Membrane</location>
        <topology evidence="3">Multi-pass membrane protein</topology>
    </subcellularLocation>
    <subcellularLocation>
        <location evidence="2">Plastid</location>
        <location evidence="2">Chloroplast envelope</location>
    </subcellularLocation>
</comment>
<dbReference type="OrthoDB" id="671744at2759"/>
<evidence type="ECO:0000256" key="6">
    <source>
        <dbReference type="ARBA" id="ARBA00022692"/>
    </source>
</evidence>
<evidence type="ECO:0000256" key="3">
    <source>
        <dbReference type="ARBA" id="ARBA00004141"/>
    </source>
</evidence>
<evidence type="ECO:0000256" key="10">
    <source>
        <dbReference type="ARBA" id="ARBA00023065"/>
    </source>
</evidence>
<dbReference type="Gramene" id="TraesCS1A02G120600.1">
    <property type="protein sequence ID" value="TraesCS1A02G120600.1"/>
    <property type="gene ID" value="TraesCS1A02G120600"/>
</dbReference>
<dbReference type="GO" id="GO:0009941">
    <property type="term" value="C:chloroplast envelope"/>
    <property type="evidence" value="ECO:0007669"/>
    <property type="project" value="UniProtKB-SubCell"/>
</dbReference>
<dbReference type="EnsemblPlants" id="TraesCS1A02G120600.1">
    <property type="protein sequence ID" value="TraesCS1A02G120600.1"/>
    <property type="gene ID" value="TraesCS1A02G120600"/>
</dbReference>
<name>A0A3B5XWX9_WHEAT</name>
<evidence type="ECO:0000259" key="14">
    <source>
        <dbReference type="Pfam" id="PF00999"/>
    </source>
</evidence>
<keyword evidence="16" id="KW-1185">Reference proteome</keyword>
<keyword evidence="11 13" id="KW-0472">Membrane</keyword>
<feature type="transmembrane region" description="Helical" evidence="13">
    <location>
        <begin position="69"/>
        <end position="89"/>
    </location>
</feature>
<dbReference type="STRING" id="4565.A0A3B5XWX9"/>
<organism evidence="15">
    <name type="scientific">Triticum aestivum</name>
    <name type="common">Wheat</name>
    <dbReference type="NCBI Taxonomy" id="4565"/>
    <lineage>
        <taxon>Eukaryota</taxon>
        <taxon>Viridiplantae</taxon>
        <taxon>Streptophyta</taxon>
        <taxon>Embryophyta</taxon>
        <taxon>Tracheophyta</taxon>
        <taxon>Spermatophyta</taxon>
        <taxon>Magnoliopsida</taxon>
        <taxon>Liliopsida</taxon>
        <taxon>Poales</taxon>
        <taxon>Poaceae</taxon>
        <taxon>BOP clade</taxon>
        <taxon>Pooideae</taxon>
        <taxon>Triticodae</taxon>
        <taxon>Triticeae</taxon>
        <taxon>Triticinae</taxon>
        <taxon>Triticum</taxon>
    </lineage>
</organism>
<feature type="transmembrane region" description="Helical" evidence="13">
    <location>
        <begin position="6"/>
        <end position="25"/>
    </location>
</feature>
<dbReference type="InterPro" id="IPR050794">
    <property type="entry name" value="CPA2_transporter"/>
</dbReference>
<sequence>MARLMVVIGLMASVLALPGLFHSGLRRLGQPSIISHILAGVVVGPTVLGRVVNLRPLGMEDAGMALDDAIYFLRVVFMFFTGLEMDLCYMRRYLRASLVLACGGSALCLLLAAVGGLFFYGLLHPWKETFYPEGIYASTALFMLVLTSTASPVLIHIVTELKLTGSETGQLAMGTAFANDIVSLTVVSIMDVDWTTYDKDGKAKPPPGGLQVQPIAKPIIFLFLSLNIWIAIRLVVWLVRLLNRAKKGRQYIRRSKQSYKHDTEIYYQGSPSWLHPRGLITGAPPCDTVTIPHLGRPGTGTRRRLPRMPVLLCWHRLHHVSTPDIYEWPKIQVSY</sequence>
<keyword evidence="4" id="KW-0813">Transport</keyword>
<evidence type="ECO:0000256" key="11">
    <source>
        <dbReference type="ARBA" id="ARBA00023136"/>
    </source>
</evidence>
<protein>
    <recommendedName>
        <fullName evidence="14">Cation/H+ exchanger transmembrane domain-containing protein</fullName>
    </recommendedName>
</protein>
<dbReference type="Gramene" id="TraesWEE_scaffold_015200_01G000400.1">
    <property type="protein sequence ID" value="TraesWEE_scaffold_015200_01G000400.1"/>
    <property type="gene ID" value="TraesWEE_scaffold_015200_01G000400"/>
</dbReference>
<feature type="transmembrane region" description="Helical" evidence="13">
    <location>
        <begin position="219"/>
        <end position="239"/>
    </location>
</feature>
<keyword evidence="6 13" id="KW-0812">Transmembrane</keyword>
<evidence type="ECO:0000256" key="7">
    <source>
        <dbReference type="ARBA" id="ARBA00022946"/>
    </source>
</evidence>
<dbReference type="InterPro" id="IPR006153">
    <property type="entry name" value="Cation/H_exchanger_TM"/>
</dbReference>